<gene>
    <name evidence="2" type="ORF">VTL71DRAFT_14396</name>
</gene>
<keyword evidence="3" id="KW-1185">Reference proteome</keyword>
<protein>
    <submittedName>
        <fullName evidence="2">Uncharacterized protein</fullName>
    </submittedName>
</protein>
<organism evidence="2 3">
    <name type="scientific">Oculimacula yallundae</name>
    <dbReference type="NCBI Taxonomy" id="86028"/>
    <lineage>
        <taxon>Eukaryota</taxon>
        <taxon>Fungi</taxon>
        <taxon>Dikarya</taxon>
        <taxon>Ascomycota</taxon>
        <taxon>Pezizomycotina</taxon>
        <taxon>Leotiomycetes</taxon>
        <taxon>Helotiales</taxon>
        <taxon>Ploettnerulaceae</taxon>
        <taxon>Oculimacula</taxon>
    </lineage>
</organism>
<accession>A0ABR4CJ17</accession>
<proteinExistence type="predicted"/>
<comment type="caution">
    <text evidence="2">The sequence shown here is derived from an EMBL/GenBank/DDBJ whole genome shotgun (WGS) entry which is preliminary data.</text>
</comment>
<evidence type="ECO:0000313" key="3">
    <source>
        <dbReference type="Proteomes" id="UP001595075"/>
    </source>
</evidence>
<evidence type="ECO:0000313" key="2">
    <source>
        <dbReference type="EMBL" id="KAL2069717.1"/>
    </source>
</evidence>
<name>A0ABR4CJ17_9HELO</name>
<feature type="compositionally biased region" description="Polar residues" evidence="1">
    <location>
        <begin position="1"/>
        <end position="14"/>
    </location>
</feature>
<reference evidence="2 3" key="1">
    <citation type="journal article" date="2024" name="Commun. Biol.">
        <title>Comparative genomic analysis of thermophilic fungi reveals convergent evolutionary adaptations and gene losses.</title>
        <authorList>
            <person name="Steindorff A.S."/>
            <person name="Aguilar-Pontes M.V."/>
            <person name="Robinson A.J."/>
            <person name="Andreopoulos B."/>
            <person name="LaButti K."/>
            <person name="Kuo A."/>
            <person name="Mondo S."/>
            <person name="Riley R."/>
            <person name="Otillar R."/>
            <person name="Haridas S."/>
            <person name="Lipzen A."/>
            <person name="Grimwood J."/>
            <person name="Schmutz J."/>
            <person name="Clum A."/>
            <person name="Reid I.D."/>
            <person name="Moisan M.C."/>
            <person name="Butler G."/>
            <person name="Nguyen T.T.M."/>
            <person name="Dewar K."/>
            <person name="Conant G."/>
            <person name="Drula E."/>
            <person name="Henrissat B."/>
            <person name="Hansel C."/>
            <person name="Singer S."/>
            <person name="Hutchinson M.I."/>
            <person name="de Vries R.P."/>
            <person name="Natvig D.O."/>
            <person name="Powell A.J."/>
            <person name="Tsang A."/>
            <person name="Grigoriev I.V."/>
        </authorList>
    </citation>
    <scope>NUCLEOTIDE SEQUENCE [LARGE SCALE GENOMIC DNA]</scope>
    <source>
        <strain evidence="2 3">CBS 494.80</strain>
    </source>
</reference>
<dbReference type="EMBL" id="JAZHXI010000007">
    <property type="protein sequence ID" value="KAL2069717.1"/>
    <property type="molecule type" value="Genomic_DNA"/>
</dbReference>
<evidence type="ECO:0000256" key="1">
    <source>
        <dbReference type="SAM" id="MobiDB-lite"/>
    </source>
</evidence>
<sequence length="157" mass="17830">MPQHSTPNQQQQGAMHSKPSVKGAPKRDKERDWTAVARFITPMTSSHGLFYSSTIYVHSNVLIDSLVVSREPDWTIPKPPFGDRVSPFSVLFLSFSSEHHLIDLTLRASRRKLHVTVEQFVNLLVLVYFIDVVSNYQMTTDSIAQSSLPNLSYYIHA</sequence>
<feature type="region of interest" description="Disordered" evidence="1">
    <location>
        <begin position="1"/>
        <end position="30"/>
    </location>
</feature>
<dbReference type="Proteomes" id="UP001595075">
    <property type="component" value="Unassembled WGS sequence"/>
</dbReference>